<dbReference type="PROSITE" id="PS00010">
    <property type="entry name" value="ASX_HYDROXYL"/>
    <property type="match status" value="1"/>
</dbReference>
<evidence type="ECO:0000313" key="11">
    <source>
        <dbReference type="EMBL" id="CAF3437129.1"/>
    </source>
</evidence>
<keyword evidence="1 6" id="KW-0245">EGF-like domain</keyword>
<dbReference type="AlphaFoldDB" id="A0A818Q1S4"/>
<proteinExistence type="predicted"/>
<dbReference type="EMBL" id="CAJNXB010003638">
    <property type="protein sequence ID" value="CAF3328098.1"/>
    <property type="molecule type" value="Genomic_DNA"/>
</dbReference>
<feature type="signal peptide" evidence="7">
    <location>
        <begin position="1"/>
        <end position="22"/>
    </location>
</feature>
<dbReference type="InterPro" id="IPR000742">
    <property type="entry name" value="EGF"/>
</dbReference>
<evidence type="ECO:0000259" key="8">
    <source>
        <dbReference type="PROSITE" id="PS50026"/>
    </source>
</evidence>
<dbReference type="PROSITE" id="PS01186">
    <property type="entry name" value="EGF_2"/>
    <property type="match status" value="1"/>
</dbReference>
<dbReference type="InterPro" id="IPR001881">
    <property type="entry name" value="EGF-like_Ca-bd_dom"/>
</dbReference>
<dbReference type="EMBL" id="CAJNYU010001441">
    <property type="protein sequence ID" value="CAF3437129.1"/>
    <property type="molecule type" value="Genomic_DNA"/>
</dbReference>
<feature type="disulfide bond" evidence="6">
    <location>
        <begin position="154"/>
        <end position="163"/>
    </location>
</feature>
<dbReference type="Proteomes" id="UP000663865">
    <property type="component" value="Unassembled WGS sequence"/>
</dbReference>
<dbReference type="Gene3D" id="2.10.25.10">
    <property type="entry name" value="Laminin"/>
    <property type="match status" value="3"/>
</dbReference>
<dbReference type="Proteomes" id="UP000663825">
    <property type="component" value="Unassembled WGS sequence"/>
</dbReference>
<dbReference type="Proteomes" id="UP000663848">
    <property type="component" value="Unassembled WGS sequence"/>
</dbReference>
<protein>
    <recommendedName>
        <fullName evidence="8">EGF-like domain-containing protein</fullName>
    </recommendedName>
</protein>
<dbReference type="FunFam" id="2.10.25.10:FF:000255">
    <property type="entry name" value="Sushi, nidogen and EGF-like domains 1"/>
    <property type="match status" value="1"/>
</dbReference>
<feature type="disulfide bond" evidence="6">
    <location>
        <begin position="117"/>
        <end position="126"/>
    </location>
</feature>
<gene>
    <name evidence="11" type="ORF">FME351_LOCUS12317</name>
    <name evidence="10" type="ORF">GRG538_LOCUS9424</name>
    <name evidence="12" type="ORF">KIK155_LOCUS22334</name>
    <name evidence="15" type="ORF">QYT958_LOCUS9937</name>
    <name evidence="9" type="ORF">TIS948_LOCUS20948</name>
    <name evidence="14" type="ORF">TOA249_LOCUS1324</name>
    <name evidence="13" type="ORF">TSG867_LOCUS1816</name>
</gene>
<feature type="domain" description="EGF-like" evidence="8">
    <location>
        <begin position="90"/>
        <end position="127"/>
    </location>
</feature>
<dbReference type="SUPFAM" id="SSF57196">
    <property type="entry name" value="EGF/Laminin"/>
    <property type="match status" value="3"/>
</dbReference>
<evidence type="ECO:0000256" key="4">
    <source>
        <dbReference type="ARBA" id="ARBA00023157"/>
    </source>
</evidence>
<feature type="disulfide bond" evidence="6">
    <location>
        <begin position="198"/>
        <end position="207"/>
    </location>
</feature>
<evidence type="ECO:0000313" key="10">
    <source>
        <dbReference type="EMBL" id="CAF3394399.1"/>
    </source>
</evidence>
<feature type="domain" description="EGF-like" evidence="8">
    <location>
        <begin position="128"/>
        <end position="164"/>
    </location>
</feature>
<name>A0A818Q1S4_9BILA</name>
<evidence type="ECO:0000313" key="9">
    <source>
        <dbReference type="EMBL" id="CAF3328098.1"/>
    </source>
</evidence>
<comment type="caution">
    <text evidence="6">Lacks conserved residue(s) required for the propagation of feature annotation.</text>
</comment>
<dbReference type="Proteomes" id="UP000663838">
    <property type="component" value="Unassembled WGS sequence"/>
</dbReference>
<dbReference type="Proteomes" id="UP000663869">
    <property type="component" value="Unassembled WGS sequence"/>
</dbReference>
<accession>A0A818Q1S4</accession>
<dbReference type="PROSITE" id="PS50026">
    <property type="entry name" value="EGF_3"/>
    <property type="match status" value="3"/>
</dbReference>
<dbReference type="EMBL" id="CAJNYT010001083">
    <property type="protein sequence ID" value="CAF3394399.1"/>
    <property type="molecule type" value="Genomic_DNA"/>
</dbReference>
<dbReference type="EMBL" id="CAJOBQ010000043">
    <property type="protein sequence ID" value="CAF4230028.1"/>
    <property type="molecule type" value="Genomic_DNA"/>
</dbReference>
<evidence type="ECO:0000256" key="1">
    <source>
        <dbReference type="ARBA" id="ARBA00022536"/>
    </source>
</evidence>
<dbReference type="SMART" id="SM00181">
    <property type="entry name" value="EGF"/>
    <property type="match status" value="3"/>
</dbReference>
<dbReference type="Proteomes" id="UP000663872">
    <property type="component" value="Unassembled WGS sequence"/>
</dbReference>
<evidence type="ECO:0000256" key="5">
    <source>
        <dbReference type="ARBA" id="ARBA00023180"/>
    </source>
</evidence>
<sequence>MKLQLCYAFAFVLCLFVIEISAKKRYSDPDDNDDSDDDDEYNQLKRFLFHKQTTNKPSSSPSVLDNLVRPSSFSPSLWTVKTTNSPWYPSSGVCSSNPCEHGGICNAKGQNTFDCKCIGPWRGIYCGIADACYRSPCQNGGSCLNIYDDYWCKCSDDYYGKNCESKFYNPGESTNNCRPNICNTGRCVSLKTTYYCSCPEDRYGEHCEKKFSFIKRNSVDKRSFYQLLNQIERDVADPNLDNFNDIDAEK</sequence>
<dbReference type="PROSITE" id="PS00022">
    <property type="entry name" value="EGF_1"/>
    <property type="match status" value="3"/>
</dbReference>
<keyword evidence="4 6" id="KW-1015">Disulfide bond</keyword>
<evidence type="ECO:0000256" key="3">
    <source>
        <dbReference type="ARBA" id="ARBA00022737"/>
    </source>
</evidence>
<feature type="disulfide bond" evidence="6">
    <location>
        <begin position="177"/>
        <end position="187"/>
    </location>
</feature>
<evidence type="ECO:0000256" key="6">
    <source>
        <dbReference type="PROSITE-ProRule" id="PRU00076"/>
    </source>
</evidence>
<reference evidence="12" key="1">
    <citation type="submission" date="2021-02" db="EMBL/GenBank/DDBJ databases">
        <authorList>
            <person name="Nowell W R."/>
        </authorList>
    </citation>
    <scope>NUCLEOTIDE SEQUENCE</scope>
</reference>
<dbReference type="EMBL" id="CAJOBR010001079">
    <property type="protein sequence ID" value="CAF4575748.1"/>
    <property type="molecule type" value="Genomic_DNA"/>
</dbReference>
<dbReference type="PANTHER" id="PTHR24049">
    <property type="entry name" value="CRUMBS FAMILY MEMBER"/>
    <property type="match status" value="1"/>
</dbReference>
<dbReference type="EMBL" id="CAJOBS010000035">
    <property type="protein sequence ID" value="CAF4475717.1"/>
    <property type="molecule type" value="Genomic_DNA"/>
</dbReference>
<dbReference type="GO" id="GO:0005509">
    <property type="term" value="F:calcium ion binding"/>
    <property type="evidence" value="ECO:0007669"/>
    <property type="project" value="InterPro"/>
</dbReference>
<dbReference type="Proteomes" id="UP000663862">
    <property type="component" value="Unassembled WGS sequence"/>
</dbReference>
<dbReference type="OrthoDB" id="5953235at2759"/>
<feature type="domain" description="EGF-like" evidence="8">
    <location>
        <begin position="173"/>
        <end position="208"/>
    </location>
</feature>
<dbReference type="InterPro" id="IPR000152">
    <property type="entry name" value="EGF-type_Asp/Asn_hydroxyl_site"/>
</dbReference>
<evidence type="ECO:0000313" key="16">
    <source>
        <dbReference type="Proteomes" id="UP000663865"/>
    </source>
</evidence>
<comment type="caution">
    <text evidence="12">The sequence shown here is derived from an EMBL/GenBank/DDBJ whole genome shotgun (WGS) entry which is preliminary data.</text>
</comment>
<evidence type="ECO:0000313" key="12">
    <source>
        <dbReference type="EMBL" id="CAF3629466.1"/>
    </source>
</evidence>
<evidence type="ECO:0000256" key="2">
    <source>
        <dbReference type="ARBA" id="ARBA00022729"/>
    </source>
</evidence>
<dbReference type="SMART" id="SM00179">
    <property type="entry name" value="EGF_CA"/>
    <property type="match status" value="2"/>
</dbReference>
<dbReference type="Pfam" id="PF00008">
    <property type="entry name" value="EGF"/>
    <property type="match status" value="1"/>
</dbReference>
<evidence type="ECO:0000313" key="13">
    <source>
        <dbReference type="EMBL" id="CAF4230028.1"/>
    </source>
</evidence>
<dbReference type="InterPro" id="IPR051022">
    <property type="entry name" value="Notch_Cell-Fate_Det"/>
</dbReference>
<dbReference type="CDD" id="cd00054">
    <property type="entry name" value="EGF_CA"/>
    <property type="match status" value="1"/>
</dbReference>
<evidence type="ECO:0000256" key="7">
    <source>
        <dbReference type="SAM" id="SignalP"/>
    </source>
</evidence>
<feature type="chain" id="PRO_5036233832" description="EGF-like domain-containing protein" evidence="7">
    <location>
        <begin position="23"/>
        <end position="250"/>
    </location>
</feature>
<organism evidence="12 16">
    <name type="scientific">Rotaria socialis</name>
    <dbReference type="NCBI Taxonomy" id="392032"/>
    <lineage>
        <taxon>Eukaryota</taxon>
        <taxon>Metazoa</taxon>
        <taxon>Spiralia</taxon>
        <taxon>Gnathifera</taxon>
        <taxon>Rotifera</taxon>
        <taxon>Eurotatoria</taxon>
        <taxon>Bdelloidea</taxon>
        <taxon>Philodinida</taxon>
        <taxon>Philodinidae</taxon>
        <taxon>Rotaria</taxon>
    </lineage>
</organism>
<keyword evidence="2 7" id="KW-0732">Signal</keyword>
<evidence type="ECO:0000313" key="15">
    <source>
        <dbReference type="EMBL" id="CAF4575748.1"/>
    </source>
</evidence>
<evidence type="ECO:0000313" key="14">
    <source>
        <dbReference type="EMBL" id="CAF4475717.1"/>
    </source>
</evidence>
<keyword evidence="5" id="KW-0325">Glycoprotein</keyword>
<keyword evidence="3" id="KW-0677">Repeat</keyword>
<dbReference type="EMBL" id="CAJNYV010004006">
    <property type="protein sequence ID" value="CAF3629466.1"/>
    <property type="molecule type" value="Genomic_DNA"/>
</dbReference>